<sequence length="608" mass="68642">MEHLEAQISSMCPLPFSGITGEIFLKAVSTVVAVHCTILDDFHWPPDNSREILEEGSGISFDFIVVGAGTAGSLFASRLSNAFPSWKILLIEAGDDPGIDTEIPAFLFLNQNSSNDWSYKTHPDDNSCLGFKDNSCIWSKGKGLGGSSSINAMIYLRGHPQDYAEWYNLGNPGWDYENLVTYFNEQEALFKITDPEFKGYDNEWYKILDNAWNELNFTSHNYKSHEAIVGTKKTRLLTQNGKRMNTAKQYFKDTDKLFVMKNTLVEKVIIDPLNKQACGVVVKHKSGIIMNITANKEVILSAGSIATPQILMMSGIGPKSHLDEIGIDCHQNLKVGQNLQDHVLLPLFLKTNMNMTTSTDVINILLLQYMLTKTGPFSNIGLTDYMGFIDTERNLDYPDIQFHYFYFTKNDNFVLKPYLEGLGYKIEIIEAIEDLNIDHDFLGIYPTLLRPKSTGEILLPKRPLTAPIIKANYFQHPDDVRTFLRAIDFVHKLEKTSIFREMGIELLNVSIRTCNEHLFNTDNYWWCYISHMATTIYHPVGTAKMGPRNDVNAVVNHDLQIHGISNLRVVDASIMPTIPGGNTMAATLVIARKAVDIIKKHYDSKDEL</sequence>
<gene>
    <name evidence="10" type="primary">LOC113395528</name>
</gene>
<dbReference type="Pfam" id="PF00732">
    <property type="entry name" value="GMC_oxred_N"/>
    <property type="match status" value="1"/>
</dbReference>
<dbReference type="OMA" id="HTQGVTY"/>
<evidence type="ECO:0000259" key="7">
    <source>
        <dbReference type="PROSITE" id="PS00623"/>
    </source>
</evidence>
<dbReference type="GeneID" id="113395528"/>
<protein>
    <submittedName>
        <fullName evidence="10">Glucose dehydrogenase [FAD, quinone]-like isoform X1</fullName>
    </submittedName>
</protein>
<keyword evidence="9" id="KW-1185">Reference proteome</keyword>
<feature type="domain" description="Glucose-methanol-choline oxidoreductase N-terminal" evidence="8">
    <location>
        <begin position="303"/>
        <end position="317"/>
    </location>
</feature>
<evidence type="ECO:0000259" key="8">
    <source>
        <dbReference type="PROSITE" id="PS00624"/>
    </source>
</evidence>
<keyword evidence="3 6" id="KW-0285">Flavoprotein</keyword>
<evidence type="ECO:0000256" key="1">
    <source>
        <dbReference type="ARBA" id="ARBA00001974"/>
    </source>
</evidence>
<dbReference type="GO" id="GO:0016614">
    <property type="term" value="F:oxidoreductase activity, acting on CH-OH group of donors"/>
    <property type="evidence" value="ECO:0007669"/>
    <property type="project" value="InterPro"/>
</dbReference>
<dbReference type="GO" id="GO:0050660">
    <property type="term" value="F:flavin adenine dinucleotide binding"/>
    <property type="evidence" value="ECO:0007669"/>
    <property type="project" value="InterPro"/>
</dbReference>
<dbReference type="InterPro" id="IPR012132">
    <property type="entry name" value="GMC_OxRdtase"/>
</dbReference>
<accession>A0A8B8HVL8</accession>
<feature type="domain" description="Glucose-methanol-choline oxidoreductase N-terminal" evidence="7">
    <location>
        <begin position="141"/>
        <end position="164"/>
    </location>
</feature>
<comment type="similarity">
    <text evidence="2 6">Belongs to the GMC oxidoreductase family.</text>
</comment>
<dbReference type="InterPro" id="IPR000172">
    <property type="entry name" value="GMC_OxRdtase_N"/>
</dbReference>
<dbReference type="Gene3D" id="3.30.560.10">
    <property type="entry name" value="Glucose Oxidase, domain 3"/>
    <property type="match status" value="1"/>
</dbReference>
<dbReference type="PROSITE" id="PS00623">
    <property type="entry name" value="GMC_OXRED_1"/>
    <property type="match status" value="1"/>
</dbReference>
<evidence type="ECO:0000256" key="3">
    <source>
        <dbReference type="ARBA" id="ARBA00022630"/>
    </source>
</evidence>
<dbReference type="PROSITE" id="PS00624">
    <property type="entry name" value="GMC_OXRED_2"/>
    <property type="match status" value="1"/>
</dbReference>
<dbReference type="Gene3D" id="3.50.50.60">
    <property type="entry name" value="FAD/NAD(P)-binding domain"/>
    <property type="match status" value="1"/>
</dbReference>
<dbReference type="SUPFAM" id="SSF51905">
    <property type="entry name" value="FAD/NAD(P)-binding domain"/>
    <property type="match status" value="1"/>
</dbReference>
<evidence type="ECO:0000256" key="2">
    <source>
        <dbReference type="ARBA" id="ARBA00010790"/>
    </source>
</evidence>
<reference evidence="10" key="1">
    <citation type="submission" date="2025-08" db="UniProtKB">
        <authorList>
            <consortium name="RefSeq"/>
        </authorList>
    </citation>
    <scope>IDENTIFICATION</scope>
    <source>
        <tissue evidence="10">Whole body</tissue>
    </source>
</reference>
<proteinExistence type="inferred from homology"/>
<dbReference type="Proteomes" id="UP001652626">
    <property type="component" value="Chromosome 21"/>
</dbReference>
<dbReference type="PIRSF" id="PIRSF000137">
    <property type="entry name" value="Alcohol_oxidase"/>
    <property type="match status" value="1"/>
</dbReference>
<feature type="binding site" evidence="5">
    <location>
        <position position="265"/>
    </location>
    <ligand>
        <name>FAD</name>
        <dbReference type="ChEBI" id="CHEBI:57692"/>
    </ligand>
</feature>
<dbReference type="PANTHER" id="PTHR11552">
    <property type="entry name" value="GLUCOSE-METHANOL-CHOLINE GMC OXIDOREDUCTASE"/>
    <property type="match status" value="1"/>
</dbReference>
<evidence type="ECO:0000256" key="6">
    <source>
        <dbReference type="RuleBase" id="RU003968"/>
    </source>
</evidence>
<evidence type="ECO:0000313" key="10">
    <source>
        <dbReference type="RefSeq" id="XP_026488909.2"/>
    </source>
</evidence>
<dbReference type="AlphaFoldDB" id="A0A8B8HVL8"/>
<dbReference type="PANTHER" id="PTHR11552:SF147">
    <property type="entry name" value="CHOLINE DEHYDROGENASE, MITOCHONDRIAL"/>
    <property type="match status" value="1"/>
</dbReference>
<dbReference type="InterPro" id="IPR007867">
    <property type="entry name" value="GMC_OxRtase_C"/>
</dbReference>
<dbReference type="RefSeq" id="XP_026488909.2">
    <property type="nucleotide sequence ID" value="XM_026633124.2"/>
</dbReference>
<dbReference type="OrthoDB" id="269227at2759"/>
<dbReference type="InterPro" id="IPR036188">
    <property type="entry name" value="FAD/NAD-bd_sf"/>
</dbReference>
<keyword evidence="4 5" id="KW-0274">FAD</keyword>
<evidence type="ECO:0000256" key="5">
    <source>
        <dbReference type="PIRSR" id="PIRSR000137-2"/>
    </source>
</evidence>
<dbReference type="Pfam" id="PF05199">
    <property type="entry name" value="GMC_oxred_C"/>
    <property type="match status" value="1"/>
</dbReference>
<dbReference type="SUPFAM" id="SSF54373">
    <property type="entry name" value="FAD-linked reductases, C-terminal domain"/>
    <property type="match status" value="1"/>
</dbReference>
<comment type="cofactor">
    <cofactor evidence="1 5">
        <name>FAD</name>
        <dbReference type="ChEBI" id="CHEBI:57692"/>
    </cofactor>
</comment>
<evidence type="ECO:0000256" key="4">
    <source>
        <dbReference type="ARBA" id="ARBA00022827"/>
    </source>
</evidence>
<organism evidence="9 10">
    <name type="scientific">Vanessa tameamea</name>
    <name type="common">Kamehameha butterfly</name>
    <dbReference type="NCBI Taxonomy" id="334116"/>
    <lineage>
        <taxon>Eukaryota</taxon>
        <taxon>Metazoa</taxon>
        <taxon>Ecdysozoa</taxon>
        <taxon>Arthropoda</taxon>
        <taxon>Hexapoda</taxon>
        <taxon>Insecta</taxon>
        <taxon>Pterygota</taxon>
        <taxon>Neoptera</taxon>
        <taxon>Endopterygota</taxon>
        <taxon>Lepidoptera</taxon>
        <taxon>Glossata</taxon>
        <taxon>Ditrysia</taxon>
        <taxon>Papilionoidea</taxon>
        <taxon>Nymphalidae</taxon>
        <taxon>Nymphalinae</taxon>
        <taxon>Vanessa</taxon>
    </lineage>
</organism>
<evidence type="ECO:0000313" key="9">
    <source>
        <dbReference type="Proteomes" id="UP001652626"/>
    </source>
</evidence>
<name>A0A8B8HVL8_VANTA</name>